<dbReference type="AlphaFoldDB" id="A0A4P6P776"/>
<dbReference type="GO" id="GO:0009279">
    <property type="term" value="C:cell outer membrane"/>
    <property type="evidence" value="ECO:0007669"/>
    <property type="project" value="TreeGrafter"/>
</dbReference>
<feature type="chain" id="PRO_5020884611" description="Big-1 domain-containing protein" evidence="3">
    <location>
        <begin position="23"/>
        <end position="877"/>
    </location>
</feature>
<evidence type="ECO:0000256" key="2">
    <source>
        <dbReference type="SAM" id="MobiDB-lite"/>
    </source>
</evidence>
<keyword evidence="3" id="KW-0732">Signal</keyword>
<dbReference type="Proteomes" id="UP000290244">
    <property type="component" value="Chromosome"/>
</dbReference>
<feature type="domain" description="Big-1" evidence="4">
    <location>
        <begin position="45"/>
        <end position="136"/>
    </location>
</feature>
<feature type="domain" description="Big-1" evidence="4">
    <location>
        <begin position="148"/>
        <end position="241"/>
    </location>
</feature>
<evidence type="ECO:0000313" key="6">
    <source>
        <dbReference type="Proteomes" id="UP000290244"/>
    </source>
</evidence>
<comment type="similarity">
    <text evidence="1">Belongs to the intimin/invasin family.</text>
</comment>
<keyword evidence="6" id="KW-1185">Reference proteome</keyword>
<evidence type="ECO:0000313" key="5">
    <source>
        <dbReference type="EMBL" id="QBG35275.1"/>
    </source>
</evidence>
<dbReference type="EMBL" id="CP034759">
    <property type="protein sequence ID" value="QBG35275.1"/>
    <property type="molecule type" value="Genomic_DNA"/>
</dbReference>
<dbReference type="OrthoDB" id="5620247at2"/>
<dbReference type="InterPro" id="IPR051715">
    <property type="entry name" value="Intimin-Invasin_domain"/>
</dbReference>
<proteinExistence type="inferred from homology"/>
<reference evidence="5 6" key="1">
    <citation type="submission" date="2018-12" db="EMBL/GenBank/DDBJ databases">
        <title>Complete genome of Litorilituus sediminis.</title>
        <authorList>
            <person name="Liu A."/>
            <person name="Rong J."/>
        </authorList>
    </citation>
    <scope>NUCLEOTIDE SEQUENCE [LARGE SCALE GENOMIC DNA]</scope>
    <source>
        <strain evidence="5 6">JCM 17549</strain>
    </source>
</reference>
<organism evidence="5 6">
    <name type="scientific">Litorilituus sediminis</name>
    <dbReference type="NCBI Taxonomy" id="718192"/>
    <lineage>
        <taxon>Bacteria</taxon>
        <taxon>Pseudomonadati</taxon>
        <taxon>Pseudomonadota</taxon>
        <taxon>Gammaproteobacteria</taxon>
        <taxon>Alteromonadales</taxon>
        <taxon>Colwelliaceae</taxon>
        <taxon>Litorilituus</taxon>
    </lineage>
</organism>
<dbReference type="SMART" id="SM00634">
    <property type="entry name" value="BID_1"/>
    <property type="match status" value="5"/>
</dbReference>
<dbReference type="PROSITE" id="PS51257">
    <property type="entry name" value="PROKAR_LIPOPROTEIN"/>
    <property type="match status" value="1"/>
</dbReference>
<dbReference type="Gene3D" id="2.60.40.10">
    <property type="entry name" value="Immunoglobulins"/>
    <property type="match status" value="6"/>
</dbReference>
<protein>
    <recommendedName>
        <fullName evidence="4">Big-1 domain-containing protein</fullName>
    </recommendedName>
</protein>
<dbReference type="RefSeq" id="WP_130600291.1">
    <property type="nucleotide sequence ID" value="NZ_CP034759.1"/>
</dbReference>
<dbReference type="InterPro" id="IPR008964">
    <property type="entry name" value="Invasin/intimin_cell_adhesion"/>
</dbReference>
<evidence type="ECO:0000256" key="3">
    <source>
        <dbReference type="SAM" id="SignalP"/>
    </source>
</evidence>
<sequence>MQLLRRLSFTMLMMSLMTLVGCGGGDGGDLTGGGGGTDPEPDAIVITLSKSDGDLSGTNDVTITATVTEGDSALANKLVTFTLSDDSLASFTPESGTAVTNASGVATIVVKATTITGGLSVTATVEDVDPVSIGLTSLGGGEGPNELAVSLTISNPEVSAANPSVLTFSIRLNDVPVPDQLITFTIDNTELASFIPSAGTASTDAEGIATISITAASQAGAGLITASIDGNALATTTFNSLGDGNDGGTPNVATLKLLTSSPQLASSDADEITLTVIAKDANNNLIEGVPVVFSANAKASLGNFVDSNGESSNVTNAEGRAFKILTTVGEPENRLITATVASGSISDTVTVQVVGTTVTLTGSSSLAINDENTFIINVLDSDGKPISDTTVSLSLTNESTESPTGDVANITLPESVQTDFTGQARIVVIGTSGGTNTIVASALGAEVTQGVSVQADSFLFTEFGDGSNNVDPTVVEVPDVLLSKTASITLTWLRDGLPVEDGTDVGFTSTRGSLSSSSAKTVDGKVTATITSNNAGKALVTFTGTDSVNGKAIELNNQLEFEFVADNAATLIAQTSPSSIGPNGQTSTVSVVVRDAAGNLVKNKTVDFFLTDVSGGSIFPASAVTDSNGNASTVYTSNNISAKDGVEIIATVKDTPEVTDTAYITVAERELFIALGTGNSIEQVDLTTYNKQYSISVTDINSNPVSGVSLTVSAIPKNYYKGYWVKVLDEGEFDHYAPEYTAICDNEDGLVGLPGAIVNGRIDKGEDWTEDFNGDGNLTPGNIVNVTDQNAGVFTHEFVTDSTGRVLFDIIYAEVFATWANIDLIVTAKVGGTESSANVLFTLPVHSEDITNEDNPPASFIGGHGPFGRADDCRNPN</sequence>
<dbReference type="InterPro" id="IPR013783">
    <property type="entry name" value="Ig-like_fold"/>
</dbReference>
<feature type="domain" description="Big-1" evidence="4">
    <location>
        <begin position="254"/>
        <end position="354"/>
    </location>
</feature>
<dbReference type="InterPro" id="IPR003344">
    <property type="entry name" value="Big_1_dom"/>
</dbReference>
<dbReference type="PROSITE" id="PS51127">
    <property type="entry name" value="BIG1"/>
    <property type="match status" value="3"/>
</dbReference>
<dbReference type="PANTHER" id="PTHR39576:SF1">
    <property type="entry name" value="INVASIN"/>
    <property type="match status" value="1"/>
</dbReference>
<dbReference type="PANTHER" id="PTHR39576">
    <property type="entry name" value="ATTACHING AND EFFACING PROTEIN HOMOLOG-RELATED-RELATED"/>
    <property type="match status" value="1"/>
</dbReference>
<evidence type="ECO:0000259" key="4">
    <source>
        <dbReference type="PROSITE" id="PS51127"/>
    </source>
</evidence>
<dbReference type="SUPFAM" id="SSF49373">
    <property type="entry name" value="Invasin/intimin cell-adhesion fragments"/>
    <property type="match status" value="6"/>
</dbReference>
<evidence type="ECO:0000256" key="1">
    <source>
        <dbReference type="ARBA" id="ARBA00010116"/>
    </source>
</evidence>
<feature type="region of interest" description="Disordered" evidence="2">
    <location>
        <begin position="852"/>
        <end position="877"/>
    </location>
</feature>
<gene>
    <name evidence="5" type="ORF">EMK97_05855</name>
</gene>
<name>A0A4P6P776_9GAMM</name>
<accession>A0A4P6P776</accession>
<dbReference type="KEGG" id="lsd:EMK97_05855"/>
<feature type="signal peptide" evidence="3">
    <location>
        <begin position="1"/>
        <end position="22"/>
    </location>
</feature>